<feature type="domain" description="Pyrrolo-quinoline quinone repeat" evidence="1">
    <location>
        <begin position="140"/>
        <end position="376"/>
    </location>
</feature>
<reference evidence="2" key="1">
    <citation type="submission" date="2018-06" db="EMBL/GenBank/DDBJ databases">
        <authorList>
            <person name="Zhirakovskaya E."/>
        </authorList>
    </citation>
    <scope>NUCLEOTIDE SEQUENCE</scope>
</reference>
<organism evidence="2">
    <name type="scientific">hydrothermal vent metagenome</name>
    <dbReference type="NCBI Taxonomy" id="652676"/>
    <lineage>
        <taxon>unclassified sequences</taxon>
        <taxon>metagenomes</taxon>
        <taxon>ecological metagenomes</taxon>
    </lineage>
</organism>
<dbReference type="AlphaFoldDB" id="A0A3B0R2B3"/>
<gene>
    <name evidence="2" type="ORF">MNBD_ALPHA02-586</name>
</gene>
<dbReference type="PANTHER" id="PTHR34512">
    <property type="entry name" value="CELL SURFACE PROTEIN"/>
    <property type="match status" value="1"/>
</dbReference>
<protein>
    <submittedName>
        <fullName evidence="2">Outer membrane beta-barrel assembly protein BamB</fullName>
    </submittedName>
</protein>
<dbReference type="PROSITE" id="PS51257">
    <property type="entry name" value="PROKAR_LIPOPROTEIN"/>
    <property type="match status" value="1"/>
</dbReference>
<dbReference type="EMBL" id="UOED01000027">
    <property type="protein sequence ID" value="VAV87604.1"/>
    <property type="molecule type" value="Genomic_DNA"/>
</dbReference>
<dbReference type="Pfam" id="PF13360">
    <property type="entry name" value="PQQ_2"/>
    <property type="match status" value="1"/>
</dbReference>
<evidence type="ECO:0000259" key="1">
    <source>
        <dbReference type="Pfam" id="PF13360"/>
    </source>
</evidence>
<dbReference type="InterPro" id="IPR015943">
    <property type="entry name" value="WD40/YVTN_repeat-like_dom_sf"/>
</dbReference>
<name>A0A3B0R2B3_9ZZZZ</name>
<proteinExistence type="predicted"/>
<accession>A0A3B0R2B3</accession>
<dbReference type="SUPFAM" id="SSF50998">
    <property type="entry name" value="Quinoprotein alcohol dehydrogenase-like"/>
    <property type="match status" value="1"/>
</dbReference>
<dbReference type="PANTHER" id="PTHR34512:SF30">
    <property type="entry name" value="OUTER MEMBRANE PROTEIN ASSEMBLY FACTOR BAMB"/>
    <property type="match status" value="1"/>
</dbReference>
<dbReference type="InterPro" id="IPR018391">
    <property type="entry name" value="PQQ_b-propeller_rpt"/>
</dbReference>
<sequence length="458" mass="50243">MSEGKQHMISQRKSSMTVFFRMSLCVALFGALAACSGSSEDEKKNGQKITGERIPVLTFEQSLKENADLANLQVQLPMPYVNKNWAQAGGNPLHVMQHLSLGDNPKKIWSKNIGESSNNRRSTISMPVVQDGVIYAMDAMSKVTAYNADTGKKLWDHQFKEKGETKNISYGGGVTAGPDALYITNGYGHVAAMSKTTGDIIWLTRLAVPMRGAPTYADGRVFALTNDNQTYALNATNGETLWSEVGISENAGLVGAASPAVTGNTVISAYSSGELYAMRVENGRVLWSDTLNTQGRLTAMSTLRDIDGEPVIYDGKVYAISHSGRMVAIDLRSGVRIWEQNIGSQHTPWVVGEYIYVVTPEGQVVCVTRRTGLIRWVRQLERFKDPDRRKKAVIWHGPTLAGDRLIVTSSHGYAVSLSPYDGSFISGMELPDDMEMAPIVANKTLYFLTRDAELIAMR</sequence>
<evidence type="ECO:0000313" key="2">
    <source>
        <dbReference type="EMBL" id="VAV87604.1"/>
    </source>
</evidence>
<dbReference type="InterPro" id="IPR002372">
    <property type="entry name" value="PQQ_rpt_dom"/>
</dbReference>
<dbReference type="SMART" id="SM00564">
    <property type="entry name" value="PQQ"/>
    <property type="match status" value="7"/>
</dbReference>
<dbReference type="Gene3D" id="2.130.10.10">
    <property type="entry name" value="YVTN repeat-like/Quinoprotein amine dehydrogenase"/>
    <property type="match status" value="1"/>
</dbReference>
<dbReference type="InterPro" id="IPR011047">
    <property type="entry name" value="Quinoprotein_ADH-like_sf"/>
</dbReference>